<keyword evidence="3" id="KW-1185">Reference proteome</keyword>
<name>A0A8X8AQ74_POPTO</name>
<dbReference type="PANTHER" id="PTHR34996:SF3">
    <property type="entry name" value="OS06G0327400 PROTEIN"/>
    <property type="match status" value="1"/>
</dbReference>
<comment type="caution">
    <text evidence="2">The sequence shown here is derived from an EMBL/GenBank/DDBJ whole genome shotgun (WGS) entry which is preliminary data.</text>
</comment>
<gene>
    <name evidence="2" type="ORF">POTOM_006937</name>
</gene>
<protein>
    <submittedName>
        <fullName evidence="2">Uncharacterized protein</fullName>
    </submittedName>
</protein>
<accession>A0A8X8AQ74</accession>
<feature type="compositionally biased region" description="Basic residues" evidence="1">
    <location>
        <begin position="9"/>
        <end position="21"/>
    </location>
</feature>
<feature type="region of interest" description="Disordered" evidence="1">
    <location>
        <begin position="1"/>
        <end position="26"/>
    </location>
</feature>
<evidence type="ECO:0000313" key="2">
    <source>
        <dbReference type="EMBL" id="KAG6790772.1"/>
    </source>
</evidence>
<dbReference type="Proteomes" id="UP000886885">
    <property type="component" value="Chromosome 1D"/>
</dbReference>
<dbReference type="AlphaFoldDB" id="A0A8X8AQ74"/>
<evidence type="ECO:0000313" key="3">
    <source>
        <dbReference type="Proteomes" id="UP000886885"/>
    </source>
</evidence>
<dbReference type="EMBL" id="JAAWWB010000002">
    <property type="protein sequence ID" value="KAG6790772.1"/>
    <property type="molecule type" value="Genomic_DNA"/>
</dbReference>
<organism evidence="2 3">
    <name type="scientific">Populus tomentosa</name>
    <name type="common">Chinese white poplar</name>
    <dbReference type="NCBI Taxonomy" id="118781"/>
    <lineage>
        <taxon>Eukaryota</taxon>
        <taxon>Viridiplantae</taxon>
        <taxon>Streptophyta</taxon>
        <taxon>Embryophyta</taxon>
        <taxon>Tracheophyta</taxon>
        <taxon>Spermatophyta</taxon>
        <taxon>Magnoliopsida</taxon>
        <taxon>eudicotyledons</taxon>
        <taxon>Gunneridae</taxon>
        <taxon>Pentapetalae</taxon>
        <taxon>rosids</taxon>
        <taxon>fabids</taxon>
        <taxon>Malpighiales</taxon>
        <taxon>Salicaceae</taxon>
        <taxon>Saliceae</taxon>
        <taxon>Populus</taxon>
    </lineage>
</organism>
<evidence type="ECO:0000256" key="1">
    <source>
        <dbReference type="SAM" id="MobiDB-lite"/>
    </source>
</evidence>
<proteinExistence type="predicted"/>
<dbReference type="PANTHER" id="PTHR34996">
    <property type="entry name" value="OS06G0327400 PROTEIN"/>
    <property type="match status" value="1"/>
</dbReference>
<reference evidence="2" key="1">
    <citation type="journal article" date="2020" name="bioRxiv">
        <title>Hybrid origin of Populus tomentosa Carr. identified through genome sequencing and phylogenomic analysis.</title>
        <authorList>
            <person name="An X."/>
            <person name="Gao K."/>
            <person name="Chen Z."/>
            <person name="Li J."/>
            <person name="Yang X."/>
            <person name="Yang X."/>
            <person name="Zhou J."/>
            <person name="Guo T."/>
            <person name="Zhao T."/>
            <person name="Huang S."/>
            <person name="Miao D."/>
            <person name="Khan W.U."/>
            <person name="Rao P."/>
            <person name="Ye M."/>
            <person name="Lei B."/>
            <person name="Liao W."/>
            <person name="Wang J."/>
            <person name="Ji L."/>
            <person name="Li Y."/>
            <person name="Guo B."/>
            <person name="Mustafa N.S."/>
            <person name="Li S."/>
            <person name="Yun Q."/>
            <person name="Keller S.R."/>
            <person name="Mao J."/>
            <person name="Zhang R."/>
            <person name="Strauss S.H."/>
        </authorList>
    </citation>
    <scope>NUCLEOTIDE SEQUENCE</scope>
    <source>
        <strain evidence="2">GM15</strain>
        <tissue evidence="2">Leaf</tissue>
    </source>
</reference>
<sequence>MADTEVGKRGRLHHHHYHHHGASGTRGFRLKYPRRFSVQRFRARFFDLFRFLSRWRSSYGQAVQYLKRGVGRDRGIKRCGSSKKVLVMDATSCHYMEKDPDFFVLLVLPLQECLKVETIPLLALCVYNPESWVAMNLSVAEAREVRRN</sequence>